<name>A0A4Z2E2Y9_9TELE</name>
<organism evidence="2 3">
    <name type="scientific">Liparis tanakae</name>
    <name type="common">Tanaka's snailfish</name>
    <dbReference type="NCBI Taxonomy" id="230148"/>
    <lineage>
        <taxon>Eukaryota</taxon>
        <taxon>Metazoa</taxon>
        <taxon>Chordata</taxon>
        <taxon>Craniata</taxon>
        <taxon>Vertebrata</taxon>
        <taxon>Euteleostomi</taxon>
        <taxon>Actinopterygii</taxon>
        <taxon>Neopterygii</taxon>
        <taxon>Teleostei</taxon>
        <taxon>Neoteleostei</taxon>
        <taxon>Acanthomorphata</taxon>
        <taxon>Eupercaria</taxon>
        <taxon>Perciformes</taxon>
        <taxon>Cottioidei</taxon>
        <taxon>Cottales</taxon>
        <taxon>Liparidae</taxon>
        <taxon>Liparis</taxon>
    </lineage>
</organism>
<proteinExistence type="predicted"/>
<evidence type="ECO:0000313" key="3">
    <source>
        <dbReference type="Proteomes" id="UP000314294"/>
    </source>
</evidence>
<dbReference type="AlphaFoldDB" id="A0A4Z2E2Y9"/>
<comment type="caution">
    <text evidence="2">The sequence shown here is derived from an EMBL/GenBank/DDBJ whole genome shotgun (WGS) entry which is preliminary data.</text>
</comment>
<dbReference type="EMBL" id="SRLO01019848">
    <property type="protein sequence ID" value="TNN23091.1"/>
    <property type="molecule type" value="Genomic_DNA"/>
</dbReference>
<gene>
    <name evidence="2" type="ORF">EYF80_066792</name>
</gene>
<reference evidence="2 3" key="1">
    <citation type="submission" date="2019-03" db="EMBL/GenBank/DDBJ databases">
        <title>First draft genome of Liparis tanakae, snailfish: a comprehensive survey of snailfish specific genes.</title>
        <authorList>
            <person name="Kim W."/>
            <person name="Song I."/>
            <person name="Jeong J.-H."/>
            <person name="Kim D."/>
            <person name="Kim S."/>
            <person name="Ryu S."/>
            <person name="Song J.Y."/>
            <person name="Lee S.K."/>
        </authorList>
    </citation>
    <scope>NUCLEOTIDE SEQUENCE [LARGE SCALE GENOMIC DNA]</scope>
    <source>
        <tissue evidence="2">Muscle</tissue>
    </source>
</reference>
<accession>A0A4Z2E2Y9</accession>
<sequence length="68" mass="7235">MKPVDDAAATQKEAGGTTGQKRDAGINMMNNNKINIQINNNNSTAPPCVCHGFLGRHGLLWSHGFLGT</sequence>
<evidence type="ECO:0000256" key="1">
    <source>
        <dbReference type="SAM" id="MobiDB-lite"/>
    </source>
</evidence>
<protein>
    <submittedName>
        <fullName evidence="2">Uncharacterized protein</fullName>
    </submittedName>
</protein>
<evidence type="ECO:0000313" key="2">
    <source>
        <dbReference type="EMBL" id="TNN23091.1"/>
    </source>
</evidence>
<keyword evidence="3" id="KW-1185">Reference proteome</keyword>
<feature type="region of interest" description="Disordered" evidence="1">
    <location>
        <begin position="1"/>
        <end position="25"/>
    </location>
</feature>
<dbReference type="Proteomes" id="UP000314294">
    <property type="component" value="Unassembled WGS sequence"/>
</dbReference>